<dbReference type="CDD" id="cd08662">
    <property type="entry name" value="M13"/>
    <property type="match status" value="1"/>
</dbReference>
<dbReference type="Gene3D" id="3.40.390.10">
    <property type="entry name" value="Collagenase (Catalytic Domain)"/>
    <property type="match status" value="1"/>
</dbReference>
<evidence type="ECO:0000256" key="5">
    <source>
        <dbReference type="ARBA" id="ARBA00022833"/>
    </source>
</evidence>
<dbReference type="PROSITE" id="PS51885">
    <property type="entry name" value="NEPRILYSIN"/>
    <property type="match status" value="1"/>
</dbReference>
<keyword evidence="3" id="KW-0479">Metal-binding</keyword>
<dbReference type="PANTHER" id="PTHR11733">
    <property type="entry name" value="ZINC METALLOPROTEASE FAMILY M13 NEPRILYSIN-RELATED"/>
    <property type="match status" value="1"/>
</dbReference>
<dbReference type="InterPro" id="IPR018497">
    <property type="entry name" value="Peptidase_M13_C"/>
</dbReference>
<organism evidence="9">
    <name type="scientific">Arion vulgaris</name>
    <dbReference type="NCBI Taxonomy" id="1028688"/>
    <lineage>
        <taxon>Eukaryota</taxon>
        <taxon>Metazoa</taxon>
        <taxon>Spiralia</taxon>
        <taxon>Lophotrochozoa</taxon>
        <taxon>Mollusca</taxon>
        <taxon>Gastropoda</taxon>
        <taxon>Heterobranchia</taxon>
        <taxon>Euthyneura</taxon>
        <taxon>Panpulmonata</taxon>
        <taxon>Eupulmonata</taxon>
        <taxon>Stylommatophora</taxon>
        <taxon>Helicina</taxon>
        <taxon>Arionoidea</taxon>
        <taxon>Arionidae</taxon>
        <taxon>Arion</taxon>
    </lineage>
</organism>
<dbReference type="GO" id="GO:0005886">
    <property type="term" value="C:plasma membrane"/>
    <property type="evidence" value="ECO:0007669"/>
    <property type="project" value="TreeGrafter"/>
</dbReference>
<dbReference type="SUPFAM" id="SSF55486">
    <property type="entry name" value="Metalloproteases ('zincins'), catalytic domain"/>
    <property type="match status" value="1"/>
</dbReference>
<evidence type="ECO:0000259" key="8">
    <source>
        <dbReference type="Pfam" id="PF05649"/>
    </source>
</evidence>
<sequence>EQIIPPNRNVLLTLYDQTKHLASARNLLASEHDPSDLNSVKKAKDLYYSCKKYATKSQKDEDIIQIINSTFGSWPLVDDNWNEDDFDLEDFLTKAIRLGVHPLIKFEVGVTWFLHNSKYIINHFLWLNVPEFTLPGEKYIDTEEDDLTLQMYANKIYSDAQRFGLEASDEAKKEAKEIVEVERTLVQMLNDLSDDEKQNFTIAELQENFGQLINWTHFLINIASSPQIGITDITEHEPVSVILPAYMKNMTEYFSQLPARTQANYIVWRVLDSLESVLVRSSDKINTLWKNVAYGVTKSPTPEESCITYVSKAYNLVVHRLLYTDKFPPEEMAQVYDMMKRVQKEFDVVLAEHDWVDEETEKVIKEKNAALATMLLYFEQSMDDVLLETFYANMTVERNNFLKNVLAEREEAFYRNMRLLRAPFQRQLESLPHEMVAQNNFLENRMEYTSIIFEPPTFINNVPQSLNYGGMGMVYGHEIIHAFDRSGYMYSKEGTKGQWWSNQTIEIFQQRQQCLIDQYDKFFYKEANQTVDGTLTLGENMADSGGIKLAYRAYKKYQATEGRDEKPLPGVDFTQDQLFFINFAQIWCNVENRASAIHTINDEHSPHRFRVIGTVQNSKHFSNVFHCPAGSKMNPVDKCEVW</sequence>
<dbReference type="InterPro" id="IPR042089">
    <property type="entry name" value="Peptidase_M13_dom_2"/>
</dbReference>
<evidence type="ECO:0000259" key="7">
    <source>
        <dbReference type="Pfam" id="PF01431"/>
    </source>
</evidence>
<dbReference type="PRINTS" id="PR00786">
    <property type="entry name" value="NEPRILYSIN"/>
</dbReference>
<reference evidence="9" key="1">
    <citation type="submission" date="2014-12" db="EMBL/GenBank/DDBJ databases">
        <title>Insight into the proteome of Arion vulgaris.</title>
        <authorList>
            <person name="Aradska J."/>
            <person name="Bulat T."/>
            <person name="Smidak R."/>
            <person name="Sarate P."/>
            <person name="Gangsoo J."/>
            <person name="Sialana F."/>
            <person name="Bilban M."/>
            <person name="Lubec G."/>
        </authorList>
    </citation>
    <scope>NUCLEOTIDE SEQUENCE</scope>
    <source>
        <tissue evidence="9">Skin</tissue>
    </source>
</reference>
<keyword evidence="6" id="KW-0482">Metalloprotease</keyword>
<evidence type="ECO:0000256" key="1">
    <source>
        <dbReference type="ARBA" id="ARBA00001947"/>
    </source>
</evidence>
<dbReference type="GO" id="GO:0016485">
    <property type="term" value="P:protein processing"/>
    <property type="evidence" value="ECO:0007669"/>
    <property type="project" value="TreeGrafter"/>
</dbReference>
<feature type="domain" description="Peptidase M13 N-terminal" evidence="8">
    <location>
        <begin position="4"/>
        <end position="376"/>
    </location>
</feature>
<dbReference type="GO" id="GO:0004222">
    <property type="term" value="F:metalloendopeptidase activity"/>
    <property type="evidence" value="ECO:0007669"/>
    <property type="project" value="InterPro"/>
</dbReference>
<feature type="non-terminal residue" evidence="9">
    <location>
        <position position="1"/>
    </location>
</feature>
<dbReference type="Pfam" id="PF05649">
    <property type="entry name" value="Peptidase_M13_N"/>
    <property type="match status" value="1"/>
</dbReference>
<evidence type="ECO:0000313" key="9">
    <source>
        <dbReference type="EMBL" id="CEK87820.1"/>
    </source>
</evidence>
<dbReference type="PANTHER" id="PTHR11733:SF208">
    <property type="entry name" value="PEPTIDASE M13 C-TERMINAL DOMAIN-CONTAINING PROTEIN"/>
    <property type="match status" value="1"/>
</dbReference>
<evidence type="ECO:0000256" key="6">
    <source>
        <dbReference type="ARBA" id="ARBA00023049"/>
    </source>
</evidence>
<keyword evidence="5" id="KW-0862">Zinc</keyword>
<accession>A0A0B7B6S9</accession>
<evidence type="ECO:0008006" key="10">
    <source>
        <dbReference type="Google" id="ProtNLM"/>
    </source>
</evidence>
<dbReference type="Gene3D" id="1.10.1380.10">
    <property type="entry name" value="Neutral endopeptidase , domain2"/>
    <property type="match status" value="1"/>
</dbReference>
<feature type="domain" description="Peptidase M13 C-terminal" evidence="7">
    <location>
        <begin position="446"/>
        <end position="641"/>
    </location>
</feature>
<comment type="cofactor">
    <cofactor evidence="1">
        <name>Zn(2+)</name>
        <dbReference type="ChEBI" id="CHEBI:29105"/>
    </cofactor>
</comment>
<dbReference type="EMBL" id="HACG01040955">
    <property type="protein sequence ID" value="CEK87820.1"/>
    <property type="molecule type" value="Transcribed_RNA"/>
</dbReference>
<evidence type="ECO:0000256" key="3">
    <source>
        <dbReference type="ARBA" id="ARBA00022723"/>
    </source>
</evidence>
<dbReference type="GO" id="GO:0046872">
    <property type="term" value="F:metal ion binding"/>
    <property type="evidence" value="ECO:0007669"/>
    <property type="project" value="UniProtKB-KW"/>
</dbReference>
<keyword evidence="2" id="KW-0645">Protease</keyword>
<protein>
    <recommendedName>
        <fullName evidence="10">Peptidase M13 C-terminal domain-containing protein</fullName>
    </recommendedName>
</protein>
<dbReference type="AlphaFoldDB" id="A0A0B7B6S9"/>
<evidence type="ECO:0000256" key="4">
    <source>
        <dbReference type="ARBA" id="ARBA00022801"/>
    </source>
</evidence>
<keyword evidence="4" id="KW-0378">Hydrolase</keyword>
<dbReference type="InterPro" id="IPR008753">
    <property type="entry name" value="Peptidase_M13_N"/>
</dbReference>
<name>A0A0B7B6S9_9EUPU</name>
<proteinExistence type="predicted"/>
<evidence type="ECO:0000256" key="2">
    <source>
        <dbReference type="ARBA" id="ARBA00022670"/>
    </source>
</evidence>
<dbReference type="InterPro" id="IPR000718">
    <property type="entry name" value="Peptidase_M13"/>
</dbReference>
<gene>
    <name evidence="9" type="primary">ORF161548</name>
</gene>
<dbReference type="Pfam" id="PF01431">
    <property type="entry name" value="Peptidase_M13"/>
    <property type="match status" value="1"/>
</dbReference>
<dbReference type="InterPro" id="IPR024079">
    <property type="entry name" value="MetalloPept_cat_dom_sf"/>
</dbReference>